<gene>
    <name evidence="1" type="ORF">IC620_16140</name>
</gene>
<keyword evidence="2" id="KW-1185">Reference proteome</keyword>
<dbReference type="Proteomes" id="UP000661691">
    <property type="component" value="Unassembled WGS sequence"/>
</dbReference>
<proteinExistence type="predicted"/>
<name>A0A926RUF5_9BACL</name>
<evidence type="ECO:0000313" key="2">
    <source>
        <dbReference type="Proteomes" id="UP000661691"/>
    </source>
</evidence>
<dbReference type="AlphaFoldDB" id="A0A926RUF5"/>
<dbReference type="Pfam" id="PF24704">
    <property type="entry name" value="DUF7667"/>
    <property type="match status" value="1"/>
</dbReference>
<dbReference type="RefSeq" id="WP_191142834.1">
    <property type="nucleotide sequence ID" value="NZ_JACXAH010000043.1"/>
</dbReference>
<organism evidence="1 2">
    <name type="scientific">Polycladospora coralii</name>
    <dbReference type="NCBI Taxonomy" id="2771432"/>
    <lineage>
        <taxon>Bacteria</taxon>
        <taxon>Bacillati</taxon>
        <taxon>Bacillota</taxon>
        <taxon>Bacilli</taxon>
        <taxon>Bacillales</taxon>
        <taxon>Thermoactinomycetaceae</taxon>
        <taxon>Polycladospora</taxon>
    </lineage>
</organism>
<reference evidence="1" key="1">
    <citation type="submission" date="2020-09" db="EMBL/GenBank/DDBJ databases">
        <title>A novel bacterium of genus Hazenella, isolated from South China Sea.</title>
        <authorList>
            <person name="Huang H."/>
            <person name="Mo K."/>
            <person name="Hu Y."/>
        </authorList>
    </citation>
    <scope>NUCLEOTIDE SEQUENCE</scope>
    <source>
        <strain evidence="1">IB182357</strain>
    </source>
</reference>
<dbReference type="InterPro" id="IPR056084">
    <property type="entry name" value="DUF7667"/>
</dbReference>
<evidence type="ECO:0000313" key="1">
    <source>
        <dbReference type="EMBL" id="MBD1373875.1"/>
    </source>
</evidence>
<accession>A0A926RUF5</accession>
<sequence>MHPQACHHQLGEIWFKYRKGFYSEKEFLRDIKSPLDENIDYLILSGQLNQLADLATSIGDGDWENDAGLKLDALHFNSGGGIE</sequence>
<comment type="caution">
    <text evidence="1">The sequence shown here is derived from an EMBL/GenBank/DDBJ whole genome shotgun (WGS) entry which is preliminary data.</text>
</comment>
<dbReference type="EMBL" id="JACXAH010000043">
    <property type="protein sequence ID" value="MBD1373875.1"/>
    <property type="molecule type" value="Genomic_DNA"/>
</dbReference>
<protein>
    <submittedName>
        <fullName evidence="1">Uncharacterized protein</fullName>
    </submittedName>
</protein>